<evidence type="ECO:0000256" key="1">
    <source>
        <dbReference type="SAM" id="MobiDB-lite"/>
    </source>
</evidence>
<name>A0A834K6L3_VESGE</name>
<feature type="compositionally biased region" description="Basic and acidic residues" evidence="1">
    <location>
        <begin position="39"/>
        <end position="53"/>
    </location>
</feature>
<keyword evidence="3" id="KW-1185">Reference proteome</keyword>
<dbReference type="Proteomes" id="UP000617340">
    <property type="component" value="Unassembled WGS sequence"/>
</dbReference>
<organism evidence="2 3">
    <name type="scientific">Vespula germanica</name>
    <name type="common">German yellow jacket</name>
    <name type="synonym">Paravespula germanica</name>
    <dbReference type="NCBI Taxonomy" id="30212"/>
    <lineage>
        <taxon>Eukaryota</taxon>
        <taxon>Metazoa</taxon>
        <taxon>Ecdysozoa</taxon>
        <taxon>Arthropoda</taxon>
        <taxon>Hexapoda</taxon>
        <taxon>Insecta</taxon>
        <taxon>Pterygota</taxon>
        <taxon>Neoptera</taxon>
        <taxon>Endopterygota</taxon>
        <taxon>Hymenoptera</taxon>
        <taxon>Apocrita</taxon>
        <taxon>Aculeata</taxon>
        <taxon>Vespoidea</taxon>
        <taxon>Vespidae</taxon>
        <taxon>Vespinae</taxon>
        <taxon>Vespula</taxon>
    </lineage>
</organism>
<accession>A0A834K6L3</accession>
<evidence type="ECO:0000313" key="2">
    <source>
        <dbReference type="EMBL" id="KAF7401439.1"/>
    </source>
</evidence>
<dbReference type="EMBL" id="JACSDZ010000006">
    <property type="protein sequence ID" value="KAF7401439.1"/>
    <property type="molecule type" value="Genomic_DNA"/>
</dbReference>
<dbReference type="AlphaFoldDB" id="A0A834K6L3"/>
<feature type="region of interest" description="Disordered" evidence="1">
    <location>
        <begin position="17"/>
        <end position="58"/>
    </location>
</feature>
<feature type="compositionally biased region" description="Gly residues" evidence="1">
    <location>
        <begin position="28"/>
        <end position="38"/>
    </location>
</feature>
<gene>
    <name evidence="2" type="ORF">HZH68_007259</name>
</gene>
<reference evidence="2" key="1">
    <citation type="journal article" date="2020" name="G3 (Bethesda)">
        <title>High-Quality Assemblies for Three Invasive Social Wasps from the &lt;i&gt;Vespula&lt;/i&gt; Genus.</title>
        <authorList>
            <person name="Harrop T.W.R."/>
            <person name="Guhlin J."/>
            <person name="McLaughlin G.M."/>
            <person name="Permina E."/>
            <person name="Stockwell P."/>
            <person name="Gilligan J."/>
            <person name="Le Lec M.F."/>
            <person name="Gruber M.A.M."/>
            <person name="Quinn O."/>
            <person name="Lovegrove M."/>
            <person name="Duncan E.J."/>
            <person name="Remnant E.J."/>
            <person name="Van Eeckhoven J."/>
            <person name="Graham B."/>
            <person name="Knapp R.A."/>
            <person name="Langford K.W."/>
            <person name="Kronenberg Z."/>
            <person name="Press M.O."/>
            <person name="Eacker S.M."/>
            <person name="Wilson-Rankin E.E."/>
            <person name="Purcell J."/>
            <person name="Lester P.J."/>
            <person name="Dearden P.K."/>
        </authorList>
    </citation>
    <scope>NUCLEOTIDE SEQUENCE</scope>
    <source>
        <strain evidence="2">Linc-1</strain>
    </source>
</reference>
<comment type="caution">
    <text evidence="2">The sequence shown here is derived from an EMBL/GenBank/DDBJ whole genome shotgun (WGS) entry which is preliminary data.</text>
</comment>
<evidence type="ECO:0000313" key="3">
    <source>
        <dbReference type="Proteomes" id="UP000617340"/>
    </source>
</evidence>
<proteinExistence type="predicted"/>
<sequence>MGFMGLVVWLCEGDLDENDSKASKGVVRKGGGGGYGVGGRREEGEEGEGEKGGKGGWSFEVEGCRPTSADQYSYRCPKVPAAMLGFS</sequence>
<protein>
    <submittedName>
        <fullName evidence="2">Uncharacterized protein</fullName>
    </submittedName>
</protein>